<comment type="caution">
    <text evidence="1">The sequence shown here is derived from an EMBL/GenBank/DDBJ whole genome shotgun (WGS) entry which is preliminary data.</text>
</comment>
<gene>
    <name evidence="1" type="primary">MSS4_4</name>
    <name evidence="1" type="ORF">DSO57_1026463</name>
</gene>
<organism evidence="1 2">
    <name type="scientific">Entomophthora muscae</name>
    <dbReference type="NCBI Taxonomy" id="34485"/>
    <lineage>
        <taxon>Eukaryota</taxon>
        <taxon>Fungi</taxon>
        <taxon>Fungi incertae sedis</taxon>
        <taxon>Zoopagomycota</taxon>
        <taxon>Entomophthoromycotina</taxon>
        <taxon>Entomophthoromycetes</taxon>
        <taxon>Entomophthorales</taxon>
        <taxon>Entomophthoraceae</taxon>
        <taxon>Entomophthora</taxon>
    </lineage>
</organism>
<evidence type="ECO:0000313" key="2">
    <source>
        <dbReference type="Proteomes" id="UP001165960"/>
    </source>
</evidence>
<sequence length="746" mass="83222">MGLEHKSPQHTHINILQVPDLKAQINGSPSSQSFNASPTFKSLNSVSDTESSYKPLLNSSLNSPSLKYFAPSKIKTEVSSPNADITKDIVASLEAQRLGEFGETGKTLVDLNAELLELNEGKPVGSCGECLPPIAEVSSHTDSAYSTISPGLCEESGSLTPQTRPLSKSNNISLTNSRVLSDDKPSKHRSLSLSSMPVTSRRRVRPELDTRPLSFNPKFPLKGDFCLSPELMVTENDADTQPASSSAQNTVPKTKKEEADEDIIYLSRRNTYAAPSSMNRPGSRGMPARRATKRMLARVKPKANVLAGSTPNSNPANYGTSVSEGHNNYALMYNMLTGIRVSVSRCTAKVKRPLTRQDFKSANKLAFDITGNELTPSSRYDFKFKDYSPWVFRSLRELFGIDPAEYLLSLTLKYILSELSTPGKSGSFFYYSQDFRFIIKTVHHSEHKFFRKILPGYYEHVKANPDTLISRIYGLHRVKMAHTRKIHFVVMANVFPPTKDIHSQFDLKGSTLGRYLDEAAASDAKLPPVLKDLNWLNQSRSLELGPTKRQLFFQQVRSDVDFLARHNIMDYSLLLGIHDMQRGNRDKLRQATLSVFDPMAAEQINLVNQNYSPEQLRQGASPDQMALAGVAPHRLPQAVGDERLQCVFYRDGGGFLATNENDEPSGELYCMGIIDIMTPYNLGKKFEHVFKSIGKDDNVISAVDPFTYAHRFLSFLTKSISHHEDLEPALSEYGASHPSRFHPKQE</sequence>
<name>A0ACC2TZY1_9FUNG</name>
<keyword evidence="1" id="KW-0808">Transferase</keyword>
<reference evidence="1" key="1">
    <citation type="submission" date="2022-04" db="EMBL/GenBank/DDBJ databases">
        <title>Genome of the entomopathogenic fungus Entomophthora muscae.</title>
        <authorList>
            <person name="Elya C."/>
            <person name="Lovett B.R."/>
            <person name="Lee E."/>
            <person name="Macias A.M."/>
            <person name="Hajek A.E."/>
            <person name="De Bivort B.L."/>
            <person name="Kasson M.T."/>
            <person name="De Fine Licht H.H."/>
            <person name="Stajich J.E."/>
        </authorList>
    </citation>
    <scope>NUCLEOTIDE SEQUENCE</scope>
    <source>
        <strain evidence="1">Berkeley</strain>
    </source>
</reference>
<accession>A0ACC2TZY1</accession>
<dbReference type="EC" id="2.7.1.68" evidence="1"/>
<protein>
    <submittedName>
        <fullName evidence="1">Phosphatidylinositol-4-phosphate 5-kinase</fullName>
        <ecNumber evidence="1">2.7.1.68</ecNumber>
    </submittedName>
</protein>
<keyword evidence="2" id="KW-1185">Reference proteome</keyword>
<proteinExistence type="predicted"/>
<evidence type="ECO:0000313" key="1">
    <source>
        <dbReference type="EMBL" id="KAJ9080305.1"/>
    </source>
</evidence>
<dbReference type="Proteomes" id="UP001165960">
    <property type="component" value="Unassembled WGS sequence"/>
</dbReference>
<dbReference type="EMBL" id="QTSX02001575">
    <property type="protein sequence ID" value="KAJ9080305.1"/>
    <property type="molecule type" value="Genomic_DNA"/>
</dbReference>